<sequence>MATSPRLRHTTKSKKNEPNFCIGSPLHYTSPILDCETPLSALFLGLPLLPTIVQGSFTNTSSLWGRFAYTIQKIKHNRTPTEIRPSPEFTIVR</sequence>
<dbReference type="AlphaFoldDB" id="A0A2P2KTP2"/>
<proteinExistence type="predicted"/>
<organism evidence="1">
    <name type="scientific">Rhizophora mucronata</name>
    <name type="common">Asiatic mangrove</name>
    <dbReference type="NCBI Taxonomy" id="61149"/>
    <lineage>
        <taxon>Eukaryota</taxon>
        <taxon>Viridiplantae</taxon>
        <taxon>Streptophyta</taxon>
        <taxon>Embryophyta</taxon>
        <taxon>Tracheophyta</taxon>
        <taxon>Spermatophyta</taxon>
        <taxon>Magnoliopsida</taxon>
        <taxon>eudicotyledons</taxon>
        <taxon>Gunneridae</taxon>
        <taxon>Pentapetalae</taxon>
        <taxon>rosids</taxon>
        <taxon>fabids</taxon>
        <taxon>Malpighiales</taxon>
        <taxon>Rhizophoraceae</taxon>
        <taxon>Rhizophora</taxon>
    </lineage>
</organism>
<reference evidence="1" key="1">
    <citation type="submission" date="2018-02" db="EMBL/GenBank/DDBJ databases">
        <title>Rhizophora mucronata_Transcriptome.</title>
        <authorList>
            <person name="Meera S.P."/>
            <person name="Sreeshan A."/>
            <person name="Augustine A."/>
        </authorList>
    </citation>
    <scope>NUCLEOTIDE SEQUENCE</scope>
    <source>
        <tissue evidence="1">Leaf</tissue>
    </source>
</reference>
<dbReference type="EMBL" id="GGEC01028610">
    <property type="protein sequence ID" value="MBX09094.1"/>
    <property type="molecule type" value="Transcribed_RNA"/>
</dbReference>
<evidence type="ECO:0000313" key="1">
    <source>
        <dbReference type="EMBL" id="MBX09094.1"/>
    </source>
</evidence>
<protein>
    <submittedName>
        <fullName evidence="1">Uncharacterized protein</fullName>
    </submittedName>
</protein>
<accession>A0A2P2KTP2</accession>
<name>A0A2P2KTP2_RHIMU</name>